<keyword evidence="7 8" id="KW-0998">Cell outer membrane</keyword>
<keyword evidence="5 9" id="KW-0798">TonB box</keyword>
<dbReference type="GO" id="GO:0009279">
    <property type="term" value="C:cell outer membrane"/>
    <property type="evidence" value="ECO:0007669"/>
    <property type="project" value="UniProtKB-SubCell"/>
</dbReference>
<dbReference type="SUPFAM" id="SSF56935">
    <property type="entry name" value="Porins"/>
    <property type="match status" value="1"/>
</dbReference>
<dbReference type="InterPro" id="IPR037066">
    <property type="entry name" value="Plug_dom_sf"/>
</dbReference>
<evidence type="ECO:0000256" key="4">
    <source>
        <dbReference type="ARBA" id="ARBA00022692"/>
    </source>
</evidence>
<proteinExistence type="inferred from homology"/>
<dbReference type="InterPro" id="IPR012910">
    <property type="entry name" value="Plug_dom"/>
</dbReference>
<feature type="domain" description="TonB-dependent receptor-like beta-barrel" evidence="10">
    <location>
        <begin position="299"/>
        <end position="774"/>
    </location>
</feature>
<keyword evidence="3 8" id="KW-1134">Transmembrane beta strand</keyword>
<evidence type="ECO:0000256" key="7">
    <source>
        <dbReference type="ARBA" id="ARBA00023237"/>
    </source>
</evidence>
<dbReference type="Gene3D" id="2.170.130.10">
    <property type="entry name" value="TonB-dependent receptor, plug domain"/>
    <property type="match status" value="1"/>
</dbReference>
<comment type="subcellular location">
    <subcellularLocation>
        <location evidence="1 8">Cell outer membrane</location>
        <topology evidence="1 8">Multi-pass membrane protein</topology>
    </subcellularLocation>
</comment>
<protein>
    <submittedName>
        <fullName evidence="12">TonB-dependent receptor</fullName>
    </submittedName>
</protein>
<dbReference type="STRING" id="349163.Acry_2037"/>
<evidence type="ECO:0000256" key="6">
    <source>
        <dbReference type="ARBA" id="ARBA00023136"/>
    </source>
</evidence>
<accession>A5G055</accession>
<dbReference type="PANTHER" id="PTHR30069">
    <property type="entry name" value="TONB-DEPENDENT OUTER MEMBRANE RECEPTOR"/>
    <property type="match status" value="1"/>
</dbReference>
<organism evidence="12 13">
    <name type="scientific">Acidiphilium cryptum (strain JF-5)</name>
    <dbReference type="NCBI Taxonomy" id="349163"/>
    <lineage>
        <taxon>Bacteria</taxon>
        <taxon>Pseudomonadati</taxon>
        <taxon>Pseudomonadota</taxon>
        <taxon>Alphaproteobacteria</taxon>
        <taxon>Acetobacterales</taxon>
        <taxon>Acidocellaceae</taxon>
        <taxon>Acidiphilium</taxon>
    </lineage>
</organism>
<dbReference type="Proteomes" id="UP000000245">
    <property type="component" value="Chromosome"/>
</dbReference>
<evidence type="ECO:0000256" key="2">
    <source>
        <dbReference type="ARBA" id="ARBA00022448"/>
    </source>
</evidence>
<dbReference type="AlphaFoldDB" id="A5G055"/>
<evidence type="ECO:0000259" key="11">
    <source>
        <dbReference type="Pfam" id="PF07715"/>
    </source>
</evidence>
<dbReference type="GO" id="GO:0044718">
    <property type="term" value="P:siderophore transmembrane transport"/>
    <property type="evidence" value="ECO:0007669"/>
    <property type="project" value="TreeGrafter"/>
</dbReference>
<evidence type="ECO:0000256" key="1">
    <source>
        <dbReference type="ARBA" id="ARBA00004571"/>
    </source>
</evidence>
<evidence type="ECO:0000256" key="9">
    <source>
        <dbReference type="RuleBase" id="RU003357"/>
    </source>
</evidence>
<dbReference type="PROSITE" id="PS52016">
    <property type="entry name" value="TONB_DEPENDENT_REC_3"/>
    <property type="match status" value="1"/>
</dbReference>
<name>A5G055_ACICJ</name>
<sequence>MEKRDFPSGGIRSFSFCAMAVSAGLAASAGIADGQVVPPAQNPIVVAPAAGAETPPAKAASSKSPIGIRTIRVNVAPLGGAEINAGKWPAAIQQFGSRQINRNGNPSVVSALDRSASGVNLQNSQANPYQPDIIYHGFTLSPIQGTPEGISVYVNGARFNVPFGDLALWSVLPQVAIRSISVQDANPLFGLNALGGALDVQMKNGFTYHGAEVEASGGSFGTFRGNAQYGVQHGNVAAYAAIQGARSSGWRDAQSSALESFYGDLGWRGPGAELHVNATLGHSFLNGPAATPVQLLAVNPNAEYTGPNSIEDKYAKLSATLTDRINARTSLQAVLYYDNLWEHLINGNGPNDLPCGAGPYGGDMCQGGSNTPATLAGGGYVPYYASPTGRYGSLAVNTTNTNGYGASLQLTRKQRVFGLRNHIVAGVSFDGGFTNYTAASYDGILNAERNYAPPPGIAYPGYKSDEAGAVPVGIVVRNAYYGLYLLDTLDLTRRLTLTLGGRFNIANIALHNHNPPDQYVGGQGLNARHYYKHFNPDIGFAYKLTPLATLYGSYSEANAVPTPAELSCASPTASCTLANFIATDPNLKQVVAHTFEAGLRGAFLVPDNGTLTYNVDYYHAVANNDIEFLQSPYLGQYTGYFANIGSVLRQGVDLALKLNERRWDAYFTYSRIQATYQSGFLVSSHNPSAVGGVITVQPGDFLPAIPKNIFKFGADYKITPQWTVGLAGNAQTYTYLHGDQSNQQPPLPGFVTLNFNTSYKVTPRVTVFGEVDNLTDAKYYEFGGFSSPAGEALTLGSGYNNPRAYSVAAPIGGYAGVRVKF</sequence>
<dbReference type="HOGENOM" id="CLU_008654_0_0_5"/>
<dbReference type="KEGG" id="acr:Acry_2037"/>
<keyword evidence="4 8" id="KW-0812">Transmembrane</keyword>
<evidence type="ECO:0000256" key="3">
    <source>
        <dbReference type="ARBA" id="ARBA00022452"/>
    </source>
</evidence>
<evidence type="ECO:0000256" key="5">
    <source>
        <dbReference type="ARBA" id="ARBA00023077"/>
    </source>
</evidence>
<keyword evidence="6 8" id="KW-0472">Membrane</keyword>
<dbReference type="Gene3D" id="2.40.170.20">
    <property type="entry name" value="TonB-dependent receptor, beta-barrel domain"/>
    <property type="match status" value="1"/>
</dbReference>
<reference evidence="12 13" key="1">
    <citation type="submission" date="2007-05" db="EMBL/GenBank/DDBJ databases">
        <title>Complete sequence of chromosome of Acidiphilium cryptum JF-5.</title>
        <authorList>
            <consortium name="US DOE Joint Genome Institute"/>
            <person name="Copeland A."/>
            <person name="Lucas S."/>
            <person name="Lapidus A."/>
            <person name="Barry K."/>
            <person name="Detter J.C."/>
            <person name="Glavina del Rio T."/>
            <person name="Hammon N."/>
            <person name="Israni S."/>
            <person name="Dalin E."/>
            <person name="Tice H."/>
            <person name="Pitluck S."/>
            <person name="Sims D."/>
            <person name="Brettin T."/>
            <person name="Bruce D."/>
            <person name="Han C."/>
            <person name="Schmutz J."/>
            <person name="Larimer F."/>
            <person name="Land M."/>
            <person name="Hauser L."/>
            <person name="Kyrpides N."/>
            <person name="Kim E."/>
            <person name="Magnuson T."/>
            <person name="Richardson P."/>
        </authorList>
    </citation>
    <scope>NUCLEOTIDE SEQUENCE [LARGE SCALE GENOMIC DNA]</scope>
    <source>
        <strain evidence="12 13">JF-5</strain>
    </source>
</reference>
<evidence type="ECO:0000259" key="10">
    <source>
        <dbReference type="Pfam" id="PF00593"/>
    </source>
</evidence>
<keyword evidence="12" id="KW-0675">Receptor</keyword>
<keyword evidence="13" id="KW-1185">Reference proteome</keyword>
<keyword evidence="2 8" id="KW-0813">Transport</keyword>
<dbReference type="GO" id="GO:0015344">
    <property type="term" value="F:siderophore uptake transmembrane transporter activity"/>
    <property type="evidence" value="ECO:0007669"/>
    <property type="project" value="TreeGrafter"/>
</dbReference>
<feature type="domain" description="TonB-dependent receptor plug" evidence="11">
    <location>
        <begin position="89"/>
        <end position="197"/>
    </location>
</feature>
<dbReference type="InterPro" id="IPR039426">
    <property type="entry name" value="TonB-dep_rcpt-like"/>
</dbReference>
<dbReference type="Pfam" id="PF00593">
    <property type="entry name" value="TonB_dep_Rec_b-barrel"/>
    <property type="match status" value="1"/>
</dbReference>
<evidence type="ECO:0000313" key="13">
    <source>
        <dbReference type="Proteomes" id="UP000000245"/>
    </source>
</evidence>
<dbReference type="eggNOG" id="COG4773">
    <property type="taxonomic scope" value="Bacteria"/>
</dbReference>
<evidence type="ECO:0000313" key="12">
    <source>
        <dbReference type="EMBL" id="ABQ31237.1"/>
    </source>
</evidence>
<dbReference type="PANTHER" id="PTHR30069:SF39">
    <property type="entry name" value="BLL6183 PROTEIN"/>
    <property type="match status" value="1"/>
</dbReference>
<comment type="similarity">
    <text evidence="8 9">Belongs to the TonB-dependent receptor family.</text>
</comment>
<gene>
    <name evidence="12" type="ordered locus">Acry_2037</name>
</gene>
<dbReference type="EMBL" id="CP000697">
    <property type="protein sequence ID" value="ABQ31237.1"/>
    <property type="molecule type" value="Genomic_DNA"/>
</dbReference>
<dbReference type="InterPro" id="IPR000531">
    <property type="entry name" value="Beta-barrel_TonB"/>
</dbReference>
<dbReference type="Pfam" id="PF07715">
    <property type="entry name" value="Plug"/>
    <property type="match status" value="1"/>
</dbReference>
<evidence type="ECO:0000256" key="8">
    <source>
        <dbReference type="PROSITE-ProRule" id="PRU01360"/>
    </source>
</evidence>
<dbReference type="InterPro" id="IPR036942">
    <property type="entry name" value="Beta-barrel_TonB_sf"/>
</dbReference>